<dbReference type="InterPro" id="IPR050297">
    <property type="entry name" value="LipidA_mod_glycosyltrf_83"/>
</dbReference>
<feature type="transmembrane region" description="Helical" evidence="8">
    <location>
        <begin position="12"/>
        <end position="32"/>
    </location>
</feature>
<feature type="transmembrane region" description="Helical" evidence="8">
    <location>
        <begin position="410"/>
        <end position="430"/>
    </location>
</feature>
<name>A0ABW4Z7L6_9BACT</name>
<evidence type="ECO:0000256" key="7">
    <source>
        <dbReference type="ARBA" id="ARBA00023136"/>
    </source>
</evidence>
<evidence type="ECO:0000256" key="2">
    <source>
        <dbReference type="ARBA" id="ARBA00022475"/>
    </source>
</evidence>
<evidence type="ECO:0000313" key="10">
    <source>
        <dbReference type="Proteomes" id="UP001597389"/>
    </source>
</evidence>
<keyword evidence="7 8" id="KW-0472">Membrane</keyword>
<evidence type="ECO:0000256" key="1">
    <source>
        <dbReference type="ARBA" id="ARBA00004651"/>
    </source>
</evidence>
<feature type="transmembrane region" description="Helical" evidence="8">
    <location>
        <begin position="380"/>
        <end position="398"/>
    </location>
</feature>
<dbReference type="PANTHER" id="PTHR33908:SF11">
    <property type="entry name" value="MEMBRANE PROTEIN"/>
    <property type="match status" value="1"/>
</dbReference>
<sequence>MNKQPALDSGSFFRRSIFAAILLGIFIIHTVFSFNGLTSRTGIDQAQVAREVARGNGLTTQFVRPLSIQQMTENGKVLNLEQMPETFHSPLNILIYAGALKMVGADDFEKHRMQENDKVYALDRVITVTCSIFFLIAIGINYLLISRIFDRKLASVVALVMALSEYMWQITAAGLPQMLMLTLFSTACYLTWRAVEAQEAERSPLLPALLSGVFFGLLALSHWMTLWIFIGYFIFAAIYFKPRAVIAGGLSLIIFLFIVGPLIFYWNQSGEALGTAFHTIHGAGNPSDTAMRQLSTTGFDVRGLLIRTAQTTLVQASNIHNYLGGLVLAPAFFIALAHPFKRSSIANFRWAILLMWILASVGMAIYGLENDFSDPNQLHILFAPLMCAYGLAMLSIIWSRCPLSQQPGLIGNLHFAIILLVSSGPLMIHLKSLSQNKPNSLSVDGVHAYALNGLLNKITDERDIIVSDQPWAVAWYADRHAIWQPQTLDDLVAIETLAEKTNPIAGLHTSSEAYRNQDIRTTLYNNRDLTPLAYTSWISYLTQDTNAGNLSNNKQVAPLVDPNSGRYPYRASLHGLFEPSTYFSRTPITLQQ</sequence>
<feature type="transmembrane region" description="Helical" evidence="8">
    <location>
        <begin position="350"/>
        <end position="368"/>
    </location>
</feature>
<dbReference type="EMBL" id="JBHUJB010000015">
    <property type="protein sequence ID" value="MFD2157953.1"/>
    <property type="molecule type" value="Genomic_DNA"/>
</dbReference>
<dbReference type="EC" id="2.4.-.-" evidence="9"/>
<feature type="transmembrane region" description="Helical" evidence="8">
    <location>
        <begin position="245"/>
        <end position="266"/>
    </location>
</feature>
<evidence type="ECO:0000256" key="3">
    <source>
        <dbReference type="ARBA" id="ARBA00022676"/>
    </source>
</evidence>
<evidence type="ECO:0000313" key="9">
    <source>
        <dbReference type="EMBL" id="MFD2157953.1"/>
    </source>
</evidence>
<dbReference type="Proteomes" id="UP001597389">
    <property type="component" value="Unassembled WGS sequence"/>
</dbReference>
<dbReference type="GO" id="GO:0016757">
    <property type="term" value="F:glycosyltransferase activity"/>
    <property type="evidence" value="ECO:0007669"/>
    <property type="project" value="UniProtKB-KW"/>
</dbReference>
<keyword evidence="6 8" id="KW-1133">Transmembrane helix</keyword>
<protein>
    <submittedName>
        <fullName evidence="9">ArnT family glycosyltransferase</fullName>
        <ecNumber evidence="9">2.4.-.-</ecNumber>
    </submittedName>
</protein>
<evidence type="ECO:0000256" key="5">
    <source>
        <dbReference type="ARBA" id="ARBA00022692"/>
    </source>
</evidence>
<dbReference type="RefSeq" id="WP_377090174.1">
    <property type="nucleotide sequence ID" value="NZ_JBHSJL010000014.1"/>
</dbReference>
<feature type="transmembrane region" description="Helical" evidence="8">
    <location>
        <begin position="212"/>
        <end position="238"/>
    </location>
</feature>
<feature type="transmembrane region" description="Helical" evidence="8">
    <location>
        <begin position="125"/>
        <end position="145"/>
    </location>
</feature>
<feature type="transmembrane region" description="Helical" evidence="8">
    <location>
        <begin position="319"/>
        <end position="338"/>
    </location>
</feature>
<dbReference type="PANTHER" id="PTHR33908">
    <property type="entry name" value="MANNOSYLTRANSFERASE YKCB-RELATED"/>
    <property type="match status" value="1"/>
</dbReference>
<organism evidence="9 10">
    <name type="scientific">Rubritalea tangerina</name>
    <dbReference type="NCBI Taxonomy" id="430798"/>
    <lineage>
        <taxon>Bacteria</taxon>
        <taxon>Pseudomonadati</taxon>
        <taxon>Verrucomicrobiota</taxon>
        <taxon>Verrucomicrobiia</taxon>
        <taxon>Verrucomicrobiales</taxon>
        <taxon>Rubritaleaceae</taxon>
        <taxon>Rubritalea</taxon>
    </lineage>
</organism>
<proteinExistence type="predicted"/>
<reference evidence="10" key="1">
    <citation type="journal article" date="2019" name="Int. J. Syst. Evol. Microbiol.">
        <title>The Global Catalogue of Microorganisms (GCM) 10K type strain sequencing project: providing services to taxonomists for standard genome sequencing and annotation.</title>
        <authorList>
            <consortium name="The Broad Institute Genomics Platform"/>
            <consortium name="The Broad Institute Genome Sequencing Center for Infectious Disease"/>
            <person name="Wu L."/>
            <person name="Ma J."/>
        </authorList>
    </citation>
    <scope>NUCLEOTIDE SEQUENCE [LARGE SCALE GENOMIC DNA]</scope>
    <source>
        <strain evidence="10">CCUG 57942</strain>
    </source>
</reference>
<keyword evidence="10" id="KW-1185">Reference proteome</keyword>
<gene>
    <name evidence="9" type="ORF">ACFSW8_03465</name>
</gene>
<keyword evidence="3 9" id="KW-0328">Glycosyltransferase</keyword>
<keyword evidence="5 8" id="KW-0812">Transmembrane</keyword>
<evidence type="ECO:0000256" key="8">
    <source>
        <dbReference type="SAM" id="Phobius"/>
    </source>
</evidence>
<evidence type="ECO:0000256" key="4">
    <source>
        <dbReference type="ARBA" id="ARBA00022679"/>
    </source>
</evidence>
<evidence type="ECO:0000256" key="6">
    <source>
        <dbReference type="ARBA" id="ARBA00022989"/>
    </source>
</evidence>
<accession>A0ABW4Z7L6</accession>
<keyword evidence="4 9" id="KW-0808">Transferase</keyword>
<comment type="subcellular location">
    <subcellularLocation>
        <location evidence="1">Cell membrane</location>
        <topology evidence="1">Multi-pass membrane protein</topology>
    </subcellularLocation>
</comment>
<comment type="caution">
    <text evidence="9">The sequence shown here is derived from an EMBL/GenBank/DDBJ whole genome shotgun (WGS) entry which is preliminary data.</text>
</comment>
<keyword evidence="2" id="KW-1003">Cell membrane</keyword>